<dbReference type="PATRIC" id="fig|1457173.3.peg.1772"/>
<feature type="region of interest" description="Disordered" evidence="1">
    <location>
        <begin position="1"/>
        <end position="34"/>
    </location>
</feature>
<feature type="compositionally biased region" description="Basic and acidic residues" evidence="1">
    <location>
        <begin position="16"/>
        <end position="30"/>
    </location>
</feature>
<gene>
    <name evidence="3" type="ORF">AX13_17610</name>
</gene>
<protein>
    <submittedName>
        <fullName evidence="3">Flagellar hook-length control protein</fullName>
    </submittedName>
</protein>
<dbReference type="InterPro" id="IPR021136">
    <property type="entry name" value="Flagellar_hook_control-like_C"/>
</dbReference>
<dbReference type="Gene3D" id="3.30.750.140">
    <property type="match status" value="1"/>
</dbReference>
<evidence type="ECO:0000313" key="3">
    <source>
        <dbReference type="EMBL" id="EXU80384.1"/>
    </source>
</evidence>
<dbReference type="RefSeq" id="WP_043382855.1">
    <property type="nucleotide sequence ID" value="NZ_JBOK01000008.1"/>
</dbReference>
<accession>A0A014MQE5</accession>
<dbReference type="InterPro" id="IPR038610">
    <property type="entry name" value="FliK-like_C_sf"/>
</dbReference>
<dbReference type="EMBL" id="JBOK01000008">
    <property type="protein sequence ID" value="EXU80384.1"/>
    <property type="molecule type" value="Genomic_DNA"/>
</dbReference>
<keyword evidence="3" id="KW-0966">Cell projection</keyword>
<feature type="domain" description="Flagellar hook-length control protein-like C-terminal" evidence="2">
    <location>
        <begin position="288"/>
        <end position="366"/>
    </location>
</feature>
<evidence type="ECO:0000256" key="1">
    <source>
        <dbReference type="SAM" id="MobiDB-lite"/>
    </source>
</evidence>
<keyword evidence="3" id="KW-0969">Cilium</keyword>
<reference evidence="3 4" key="1">
    <citation type="submission" date="2014-01" db="EMBL/GenBank/DDBJ databases">
        <title>Interspecies Systems Biology Uncovers Metabolites Affecting C. elegans Gene Expression and Life History Traits.</title>
        <authorList>
            <person name="Watson E."/>
            <person name="Macneil L.T."/>
            <person name="Ritter A.D."/>
            <person name="Yilmaz L.S."/>
            <person name="Rosebrock A.P."/>
            <person name="Caudy A.A."/>
            <person name="Walhout A.J."/>
        </authorList>
    </citation>
    <scope>NUCLEOTIDE SEQUENCE [LARGE SCALE GENOMIC DNA]</scope>
    <source>
        <strain evidence="3 4">DA1877</strain>
    </source>
</reference>
<name>A0A014MQE5_9BURK</name>
<keyword evidence="4" id="KW-1185">Reference proteome</keyword>
<feature type="region of interest" description="Disordered" evidence="1">
    <location>
        <begin position="363"/>
        <end position="411"/>
    </location>
</feature>
<proteinExistence type="predicted"/>
<dbReference type="CDD" id="cd17470">
    <property type="entry name" value="T3SS_Flik_C"/>
    <property type="match status" value="1"/>
</dbReference>
<evidence type="ECO:0000259" key="2">
    <source>
        <dbReference type="Pfam" id="PF02120"/>
    </source>
</evidence>
<dbReference type="Pfam" id="PF02120">
    <property type="entry name" value="Flg_hook"/>
    <property type="match status" value="1"/>
</dbReference>
<dbReference type="STRING" id="225991.MA05_00090"/>
<feature type="compositionally biased region" description="Low complexity" evidence="1">
    <location>
        <begin position="363"/>
        <end position="377"/>
    </location>
</feature>
<dbReference type="InterPro" id="IPR052563">
    <property type="entry name" value="FliK"/>
</dbReference>
<evidence type="ECO:0000313" key="4">
    <source>
        <dbReference type="Proteomes" id="UP000020766"/>
    </source>
</evidence>
<dbReference type="Proteomes" id="UP000020766">
    <property type="component" value="Unassembled WGS sequence"/>
</dbReference>
<organism evidence="3 4">
    <name type="scientific">Comamonas aquatica DA1877</name>
    <dbReference type="NCBI Taxonomy" id="1457173"/>
    <lineage>
        <taxon>Bacteria</taxon>
        <taxon>Pseudomonadati</taxon>
        <taxon>Pseudomonadota</taxon>
        <taxon>Betaproteobacteria</taxon>
        <taxon>Burkholderiales</taxon>
        <taxon>Comamonadaceae</taxon>
        <taxon>Comamonas</taxon>
    </lineage>
</organism>
<dbReference type="PANTHER" id="PTHR37533">
    <property type="entry name" value="FLAGELLAR HOOK-LENGTH CONTROL PROTEIN"/>
    <property type="match status" value="1"/>
</dbReference>
<dbReference type="PANTHER" id="PTHR37533:SF2">
    <property type="entry name" value="FLAGELLAR HOOK-LENGTH CONTROL PROTEIN"/>
    <property type="match status" value="1"/>
</dbReference>
<sequence>MDIQAANTPAKAKAAASDKQDKSKVEDGREGGPAFAQLLQGLQPPATLEARVAAQDALEARQLPAAELVQADSAVLRDGLSTGLDLGSLVGQTALLDDRADAALQNGSFVLAQQAAGRASPAGWGGQPHVAAGQAVATVAAGVQSALPWVAEGGAAAAAVKVATEAAGLVEDGLQAVADLVQPDTPASEGRVNLLGAWKLEDPQAIPSPTLQRVIGQVEQWAAAGAGLQPKTTERAEGSKAGQDAVAGMSAAQGSGTRLTENAVRETQQAQDAQWEAQADVPVEDMRFWLQGKQQRAEVVLDQDGQNVRVQVSVRGNEAHVTFQADQQHTRAVLDNSLAQLREMLEQQGVALAGVSVQAQTSDGQQAGAGAQERGNAWAPQGAARHAQVAVPDAGGSGAQRPRSQGLDVYA</sequence>
<keyword evidence="3" id="KW-0282">Flagellum</keyword>
<dbReference type="AlphaFoldDB" id="A0A014MQE5"/>
<comment type="caution">
    <text evidence="3">The sequence shown here is derived from an EMBL/GenBank/DDBJ whole genome shotgun (WGS) entry which is preliminary data.</text>
</comment>